<evidence type="ECO:0000256" key="1">
    <source>
        <dbReference type="ARBA" id="ARBA00022962"/>
    </source>
</evidence>
<dbReference type="Gene3D" id="3.60.20.10">
    <property type="entry name" value="Glutamine Phosphoribosylpyrophosphate, subunit 1, domain 1"/>
    <property type="match status" value="1"/>
</dbReference>
<dbReference type="Proteomes" id="UP001501599">
    <property type="component" value="Unassembled WGS sequence"/>
</dbReference>
<reference evidence="3 4" key="1">
    <citation type="journal article" date="2019" name="Int. J. Syst. Evol. Microbiol.">
        <title>The Global Catalogue of Microorganisms (GCM) 10K type strain sequencing project: providing services to taxonomists for standard genome sequencing and annotation.</title>
        <authorList>
            <consortium name="The Broad Institute Genomics Platform"/>
            <consortium name="The Broad Institute Genome Sequencing Center for Infectious Disease"/>
            <person name="Wu L."/>
            <person name="Ma J."/>
        </authorList>
    </citation>
    <scope>NUCLEOTIDE SEQUENCE [LARGE SCALE GENOMIC DNA]</scope>
    <source>
        <strain evidence="3 4">JCM 16026</strain>
    </source>
</reference>
<dbReference type="PROSITE" id="PS51278">
    <property type="entry name" value="GATASE_TYPE_2"/>
    <property type="match status" value="1"/>
</dbReference>
<dbReference type="CDD" id="cd01908">
    <property type="entry name" value="YafJ"/>
    <property type="match status" value="1"/>
</dbReference>
<name>A0ABN3AY55_9MICO</name>
<keyword evidence="1 3" id="KW-0315">Glutamine amidotransferase</keyword>
<proteinExistence type="predicted"/>
<sequence>MRMCRLLGYAAPRATTAAAVLGADDAREWQRMGRLHADGWGTAWVDDARTVRRRRDPSDGTASADLADALVQEASTARIAHLRLATEGMGTVLGNTHPFVVDGIAVAHNGSIQPVQELRAMVRPDELARVGGTTDSAVVTALVLREVARGASLLEATTTTVARLRSRFPTSAVNLLVLSADELVAVHANEGAPVPLDLFATSPLGADLPRDHVDHYYRLSWRREADGAVAFTSSGLASEGWRPMAQHTAARVDLRTLALEVVDLPTAQRRAA</sequence>
<dbReference type="Pfam" id="PF13230">
    <property type="entry name" value="GATase_4"/>
    <property type="match status" value="1"/>
</dbReference>
<organism evidence="3 4">
    <name type="scientific">Agrococcus versicolor</name>
    <dbReference type="NCBI Taxonomy" id="501482"/>
    <lineage>
        <taxon>Bacteria</taxon>
        <taxon>Bacillati</taxon>
        <taxon>Actinomycetota</taxon>
        <taxon>Actinomycetes</taxon>
        <taxon>Micrococcales</taxon>
        <taxon>Microbacteriaceae</taxon>
        <taxon>Agrococcus</taxon>
    </lineage>
</organism>
<dbReference type="SUPFAM" id="SSF56235">
    <property type="entry name" value="N-terminal nucleophile aminohydrolases (Ntn hydrolases)"/>
    <property type="match status" value="1"/>
</dbReference>
<feature type="domain" description="Glutamine amidotransferase type-2" evidence="2">
    <location>
        <begin position="4"/>
        <end position="272"/>
    </location>
</feature>
<dbReference type="EMBL" id="BAAAQT010000008">
    <property type="protein sequence ID" value="GAA2176172.1"/>
    <property type="molecule type" value="Genomic_DNA"/>
</dbReference>
<comment type="caution">
    <text evidence="3">The sequence shown here is derived from an EMBL/GenBank/DDBJ whole genome shotgun (WGS) entry which is preliminary data.</text>
</comment>
<evidence type="ECO:0000259" key="2">
    <source>
        <dbReference type="PROSITE" id="PS51278"/>
    </source>
</evidence>
<protein>
    <submittedName>
        <fullName evidence="3">Class II glutamine amidotransferase</fullName>
    </submittedName>
</protein>
<dbReference type="InterPro" id="IPR026869">
    <property type="entry name" value="EgtC-like"/>
</dbReference>
<evidence type="ECO:0000313" key="4">
    <source>
        <dbReference type="Proteomes" id="UP001501599"/>
    </source>
</evidence>
<dbReference type="InterPro" id="IPR017932">
    <property type="entry name" value="GATase_2_dom"/>
</dbReference>
<dbReference type="InterPro" id="IPR029055">
    <property type="entry name" value="Ntn_hydrolases_N"/>
</dbReference>
<gene>
    <name evidence="3" type="ORF">GCM10009846_28900</name>
</gene>
<keyword evidence="4" id="KW-1185">Reference proteome</keyword>
<evidence type="ECO:0000313" key="3">
    <source>
        <dbReference type="EMBL" id="GAA2176172.1"/>
    </source>
</evidence>
<accession>A0ABN3AY55</accession>
<dbReference type="PANTHER" id="PTHR42824">
    <property type="entry name" value="GLUTAMINE AMIDOTRANSFERASE"/>
    <property type="match status" value="1"/>
</dbReference>
<dbReference type="PANTHER" id="PTHR42824:SF1">
    <property type="entry name" value="GLUTAMINE AMIDOTRANSFERASE YAFJ-RELATED"/>
    <property type="match status" value="1"/>
</dbReference>